<name>A0A0J8S2F6_COCIT</name>
<accession>A0A0J8S2F6</accession>
<sequence length="107" mass="11873">MDLTEQMMDGFACVGFLKRNFSVFVCQVTEERFECIKPGGCLHQYPHFLQKLISTDIYWRTPFPRAGAPSRSYHVTTHSLLDEGSASVDAAAMKPKSASGNGESQPL</sequence>
<reference evidence="2" key="1">
    <citation type="journal article" date="2010" name="Genome Res.">
        <title>Population genomic sequencing of Coccidioides fungi reveals recent hybridization and transposon control.</title>
        <authorList>
            <person name="Neafsey D.E."/>
            <person name="Barker B.M."/>
            <person name="Sharpton T.J."/>
            <person name="Stajich J.E."/>
            <person name="Park D.J."/>
            <person name="Whiston E."/>
            <person name="Hung C.-Y."/>
            <person name="McMahan C."/>
            <person name="White J."/>
            <person name="Sykes S."/>
            <person name="Heiman D."/>
            <person name="Young S."/>
            <person name="Zeng Q."/>
            <person name="Abouelleil A."/>
            <person name="Aftuck L."/>
            <person name="Bessette D."/>
            <person name="Brown A."/>
            <person name="FitzGerald M."/>
            <person name="Lui A."/>
            <person name="Macdonald J.P."/>
            <person name="Priest M."/>
            <person name="Orbach M.J."/>
            <person name="Galgiani J.N."/>
            <person name="Kirkland T.N."/>
            <person name="Cole G.T."/>
            <person name="Birren B.W."/>
            <person name="Henn M.R."/>
            <person name="Taylor J.W."/>
            <person name="Rounsley S.D."/>
        </authorList>
    </citation>
    <scope>NUCLEOTIDE SEQUENCE [LARGE SCALE GENOMIC DNA]</scope>
    <source>
        <strain evidence="2">H538.4</strain>
    </source>
</reference>
<gene>
    <name evidence="1" type="ORF">CIHG_09444</name>
</gene>
<organism evidence="1 2">
    <name type="scientific">Coccidioides immitis H538.4</name>
    <dbReference type="NCBI Taxonomy" id="396776"/>
    <lineage>
        <taxon>Eukaryota</taxon>
        <taxon>Fungi</taxon>
        <taxon>Dikarya</taxon>
        <taxon>Ascomycota</taxon>
        <taxon>Pezizomycotina</taxon>
        <taxon>Eurotiomycetes</taxon>
        <taxon>Eurotiomycetidae</taxon>
        <taxon>Onygenales</taxon>
        <taxon>Onygenaceae</taxon>
        <taxon>Coccidioides</taxon>
    </lineage>
</organism>
<proteinExistence type="predicted"/>
<evidence type="ECO:0000313" key="1">
    <source>
        <dbReference type="EMBL" id="KMU91590.1"/>
    </source>
</evidence>
<evidence type="ECO:0000313" key="2">
    <source>
        <dbReference type="Proteomes" id="UP000054563"/>
    </source>
</evidence>
<dbReference type="Proteomes" id="UP000054563">
    <property type="component" value="Unassembled WGS sequence"/>
</dbReference>
<dbReference type="EMBL" id="DS017039">
    <property type="protein sequence ID" value="KMU91590.1"/>
    <property type="molecule type" value="Genomic_DNA"/>
</dbReference>
<dbReference type="VEuPathDB" id="FungiDB:CIHG_09444"/>
<dbReference type="AlphaFoldDB" id="A0A0J8S2F6"/>
<protein>
    <submittedName>
        <fullName evidence="1">Uncharacterized protein</fullName>
    </submittedName>
</protein>